<proteinExistence type="predicted"/>
<gene>
    <name evidence="1" type="ORF">TVAG_273220</name>
</gene>
<evidence type="ECO:0000313" key="1">
    <source>
        <dbReference type="EMBL" id="EAY01811.1"/>
    </source>
</evidence>
<keyword evidence="2" id="KW-1185">Reference proteome</keyword>
<dbReference type="VEuPathDB" id="TrichDB:TVAGG3_0197350"/>
<reference evidence="1" key="2">
    <citation type="journal article" date="2007" name="Science">
        <title>Draft genome sequence of the sexually transmitted pathogen Trichomonas vaginalis.</title>
        <authorList>
            <person name="Carlton J.M."/>
            <person name="Hirt R.P."/>
            <person name="Silva J.C."/>
            <person name="Delcher A.L."/>
            <person name="Schatz M."/>
            <person name="Zhao Q."/>
            <person name="Wortman J.R."/>
            <person name="Bidwell S.L."/>
            <person name="Alsmark U.C.M."/>
            <person name="Besteiro S."/>
            <person name="Sicheritz-Ponten T."/>
            <person name="Noel C.J."/>
            <person name="Dacks J.B."/>
            <person name="Foster P.G."/>
            <person name="Simillion C."/>
            <person name="Van de Peer Y."/>
            <person name="Miranda-Saavedra D."/>
            <person name="Barton G.J."/>
            <person name="Westrop G.D."/>
            <person name="Mueller S."/>
            <person name="Dessi D."/>
            <person name="Fiori P.L."/>
            <person name="Ren Q."/>
            <person name="Paulsen I."/>
            <person name="Zhang H."/>
            <person name="Bastida-Corcuera F.D."/>
            <person name="Simoes-Barbosa A."/>
            <person name="Brown M.T."/>
            <person name="Hayes R.D."/>
            <person name="Mukherjee M."/>
            <person name="Okumura C.Y."/>
            <person name="Schneider R."/>
            <person name="Smith A.J."/>
            <person name="Vanacova S."/>
            <person name="Villalvazo M."/>
            <person name="Haas B.J."/>
            <person name="Pertea M."/>
            <person name="Feldblyum T.V."/>
            <person name="Utterback T.R."/>
            <person name="Shu C.L."/>
            <person name="Osoegawa K."/>
            <person name="de Jong P.J."/>
            <person name="Hrdy I."/>
            <person name="Horvathova L."/>
            <person name="Zubacova Z."/>
            <person name="Dolezal P."/>
            <person name="Malik S.B."/>
            <person name="Logsdon J.M. Jr."/>
            <person name="Henze K."/>
            <person name="Gupta A."/>
            <person name="Wang C.C."/>
            <person name="Dunne R.L."/>
            <person name="Upcroft J.A."/>
            <person name="Upcroft P."/>
            <person name="White O."/>
            <person name="Salzberg S.L."/>
            <person name="Tang P."/>
            <person name="Chiu C.-H."/>
            <person name="Lee Y.-S."/>
            <person name="Embley T.M."/>
            <person name="Coombs G.H."/>
            <person name="Mottram J.C."/>
            <person name="Tachezy J."/>
            <person name="Fraser-Liggett C.M."/>
            <person name="Johnson P.J."/>
        </authorList>
    </citation>
    <scope>NUCLEOTIDE SEQUENCE [LARGE SCALE GENOMIC DNA]</scope>
    <source>
        <strain evidence="1">G3</strain>
    </source>
</reference>
<dbReference type="EMBL" id="DS113556">
    <property type="protein sequence ID" value="EAY01811.1"/>
    <property type="molecule type" value="Genomic_DNA"/>
</dbReference>
<dbReference type="InParanoid" id="A2EZU8"/>
<accession>A2EZU8</accession>
<reference evidence="1" key="1">
    <citation type="submission" date="2006-10" db="EMBL/GenBank/DDBJ databases">
        <authorList>
            <person name="Amadeo P."/>
            <person name="Zhao Q."/>
            <person name="Wortman J."/>
            <person name="Fraser-Liggett C."/>
            <person name="Carlton J."/>
        </authorList>
    </citation>
    <scope>NUCLEOTIDE SEQUENCE</scope>
    <source>
        <strain evidence="1">G3</strain>
    </source>
</reference>
<organism evidence="1 2">
    <name type="scientific">Trichomonas vaginalis (strain ATCC PRA-98 / G3)</name>
    <dbReference type="NCBI Taxonomy" id="412133"/>
    <lineage>
        <taxon>Eukaryota</taxon>
        <taxon>Metamonada</taxon>
        <taxon>Parabasalia</taxon>
        <taxon>Trichomonadida</taxon>
        <taxon>Trichomonadidae</taxon>
        <taxon>Trichomonas</taxon>
    </lineage>
</organism>
<sequence>MTKDHSLTLLIFVNAIGSDIIDSTKNEYRVAYKNDGCTIEGSTYHDCTCLILELISRQYYASDYGFSIINTKRSNEELKDEYERKVDNTIVKIESDIYNNFVDNKSFVLQEGKYNLRITNEPRLYEIKENLSVSFHLESLKDISIISTSNGTRNDLIKNKIMNVEFTQNGTIEMTYTGKYKSYYVTIYVYRLPDITCDLMTISLGTSEILVQFGNENENKVHCVLMLFSAYCTVINYQETGFQVEKNTNIQAFWSY</sequence>
<dbReference type="AlphaFoldDB" id="A2EZU8"/>
<dbReference type="VEuPathDB" id="TrichDB:TVAG_273220"/>
<dbReference type="KEGG" id="tva:4759640"/>
<dbReference type="RefSeq" id="XP_001314358.1">
    <property type="nucleotide sequence ID" value="XM_001314339.1"/>
</dbReference>
<dbReference type="Proteomes" id="UP000001542">
    <property type="component" value="Unassembled WGS sequence"/>
</dbReference>
<protein>
    <submittedName>
        <fullName evidence="1">Uncharacterized protein</fullName>
    </submittedName>
</protein>
<name>A2EZU8_TRIV3</name>
<evidence type="ECO:0000313" key="2">
    <source>
        <dbReference type="Proteomes" id="UP000001542"/>
    </source>
</evidence>